<keyword evidence="3" id="KW-0732">Signal</keyword>
<sequence>MRRPARRTAALCLLGAVTLGGACTAAPADPRAVPAPPGAPPSATTPPPPPSFTVVATGDVLIHPALTEQAARDADGAGEEFDYRPLFQGIRPLISRADLALCHLEVPLAEDGGPYSGYPQFNAPPELAGALADTGYDGCSTASNHVLDQGPDGVTRTLDALDEAGLRHTGAARSEREATTPLLFDVDGTQVGHLSYTFSFNGFTEPGGTPWLANELDPAAVVADAEAARAAGADVVIASLHWGQEYQHDPTEEQRRLARQLLAEDSIDLLIGHHAHVVQPIERIDGEWVAYGLGNSVARHAEPRGVSEEGIAARFRFTRDGDRWVVETAEYVPTLVELGPPIRLVDLTSSAETDRRAEALERTDGIVLSRGGAEDGLTRPGR</sequence>
<dbReference type="RefSeq" id="WP_106176556.1">
    <property type="nucleotide sequence ID" value="NZ_PVNH01000001.1"/>
</dbReference>
<evidence type="ECO:0000256" key="3">
    <source>
        <dbReference type="SAM" id="SignalP"/>
    </source>
</evidence>
<feature type="region of interest" description="Disordered" evidence="2">
    <location>
        <begin position="32"/>
        <end position="51"/>
    </location>
</feature>
<dbReference type="OrthoDB" id="9810718at2"/>
<comment type="caution">
    <text evidence="5">The sequence shown here is derived from an EMBL/GenBank/DDBJ whole genome shotgun (WGS) entry which is preliminary data.</text>
</comment>
<dbReference type="InterPro" id="IPR029052">
    <property type="entry name" value="Metallo-depent_PP-like"/>
</dbReference>
<gene>
    <name evidence="5" type="ORF">B0I33_101184</name>
</gene>
<proteinExistence type="inferred from homology"/>
<name>A0A2T0M2U0_9PSEU</name>
<feature type="domain" description="Capsule synthesis protein CapA" evidence="4">
    <location>
        <begin position="53"/>
        <end position="300"/>
    </location>
</feature>
<dbReference type="SMART" id="SM00854">
    <property type="entry name" value="PGA_cap"/>
    <property type="match status" value="1"/>
</dbReference>
<feature type="compositionally biased region" description="Pro residues" evidence="2">
    <location>
        <begin position="33"/>
        <end position="51"/>
    </location>
</feature>
<reference evidence="5 6" key="1">
    <citation type="submission" date="2018-03" db="EMBL/GenBank/DDBJ databases">
        <title>Genomic Encyclopedia of Type Strains, Phase III (KMG-III): the genomes of soil and plant-associated and newly described type strains.</title>
        <authorList>
            <person name="Whitman W."/>
        </authorList>
    </citation>
    <scope>NUCLEOTIDE SEQUENCE [LARGE SCALE GENOMIC DNA]</scope>
    <source>
        <strain evidence="5 6">CGMCC 4.7125</strain>
    </source>
</reference>
<dbReference type="PROSITE" id="PS51257">
    <property type="entry name" value="PROKAR_LIPOPROTEIN"/>
    <property type="match status" value="1"/>
</dbReference>
<dbReference type="AlphaFoldDB" id="A0A2T0M2U0"/>
<evidence type="ECO:0000313" key="6">
    <source>
        <dbReference type="Proteomes" id="UP000238362"/>
    </source>
</evidence>
<accession>A0A2T0M2U0</accession>
<dbReference type="InterPro" id="IPR019079">
    <property type="entry name" value="Capsule_synth_CapA"/>
</dbReference>
<dbReference type="InterPro" id="IPR052169">
    <property type="entry name" value="CW_Biosynth-Accessory"/>
</dbReference>
<comment type="similarity">
    <text evidence="1">Belongs to the CapA family.</text>
</comment>
<organism evidence="5 6">
    <name type="scientific">Prauserella shujinwangii</name>
    <dbReference type="NCBI Taxonomy" id="1453103"/>
    <lineage>
        <taxon>Bacteria</taxon>
        <taxon>Bacillati</taxon>
        <taxon>Actinomycetota</taxon>
        <taxon>Actinomycetes</taxon>
        <taxon>Pseudonocardiales</taxon>
        <taxon>Pseudonocardiaceae</taxon>
        <taxon>Prauserella</taxon>
    </lineage>
</organism>
<feature type="chain" id="PRO_5015467233" evidence="3">
    <location>
        <begin position="29"/>
        <end position="382"/>
    </location>
</feature>
<dbReference type="Pfam" id="PF09587">
    <property type="entry name" value="PGA_cap"/>
    <property type="match status" value="1"/>
</dbReference>
<evidence type="ECO:0000259" key="4">
    <source>
        <dbReference type="SMART" id="SM00854"/>
    </source>
</evidence>
<dbReference type="Gene3D" id="3.60.21.10">
    <property type="match status" value="1"/>
</dbReference>
<feature type="signal peptide" evidence="3">
    <location>
        <begin position="1"/>
        <end position="28"/>
    </location>
</feature>
<evidence type="ECO:0000313" key="5">
    <source>
        <dbReference type="EMBL" id="PRX51032.1"/>
    </source>
</evidence>
<evidence type="ECO:0000256" key="2">
    <source>
        <dbReference type="SAM" id="MobiDB-lite"/>
    </source>
</evidence>
<dbReference type="Proteomes" id="UP000238362">
    <property type="component" value="Unassembled WGS sequence"/>
</dbReference>
<dbReference type="EMBL" id="PVNH01000001">
    <property type="protein sequence ID" value="PRX51032.1"/>
    <property type="molecule type" value="Genomic_DNA"/>
</dbReference>
<dbReference type="SUPFAM" id="SSF56300">
    <property type="entry name" value="Metallo-dependent phosphatases"/>
    <property type="match status" value="1"/>
</dbReference>
<dbReference type="PANTHER" id="PTHR33393:SF13">
    <property type="entry name" value="PGA BIOSYNTHESIS PROTEIN CAPA"/>
    <property type="match status" value="1"/>
</dbReference>
<dbReference type="PANTHER" id="PTHR33393">
    <property type="entry name" value="POLYGLUTAMINE SYNTHESIS ACCESSORY PROTEIN RV0574C-RELATED"/>
    <property type="match status" value="1"/>
</dbReference>
<dbReference type="CDD" id="cd07381">
    <property type="entry name" value="MPP_CapA"/>
    <property type="match status" value="1"/>
</dbReference>
<keyword evidence="6" id="KW-1185">Reference proteome</keyword>
<protein>
    <submittedName>
        <fullName evidence="5">Poly-gamma-glutamate synthesis protein (Capsule biosynthesis protein)</fullName>
    </submittedName>
</protein>
<evidence type="ECO:0000256" key="1">
    <source>
        <dbReference type="ARBA" id="ARBA00005662"/>
    </source>
</evidence>